<dbReference type="PANTHER" id="PTHR11081">
    <property type="entry name" value="FLAP ENDONUCLEASE FAMILY MEMBER"/>
    <property type="match status" value="1"/>
</dbReference>
<name>A0A7H9HRS0_9SACH</name>
<dbReference type="SMART" id="SM00485">
    <property type="entry name" value="XPGN"/>
    <property type="match status" value="1"/>
</dbReference>
<feature type="region of interest" description="Disordered" evidence="3">
    <location>
        <begin position="516"/>
        <end position="540"/>
    </location>
</feature>
<evidence type="ECO:0000256" key="2">
    <source>
        <dbReference type="ARBA" id="ARBA00022801"/>
    </source>
</evidence>
<evidence type="ECO:0000313" key="6">
    <source>
        <dbReference type="EMBL" id="QLQ80060.1"/>
    </source>
</evidence>
<dbReference type="GO" id="GO:0008409">
    <property type="term" value="F:5'-3' exonuclease activity"/>
    <property type="evidence" value="ECO:0007669"/>
    <property type="project" value="TreeGrafter"/>
</dbReference>
<feature type="domain" description="XPG N-terminal" evidence="5">
    <location>
        <begin position="1"/>
        <end position="115"/>
    </location>
</feature>
<feature type="compositionally biased region" description="Basic residues" evidence="3">
    <location>
        <begin position="516"/>
        <end position="526"/>
    </location>
</feature>
<dbReference type="PRINTS" id="PR00853">
    <property type="entry name" value="XPGRADSUPER"/>
</dbReference>
<gene>
    <name evidence="6" type="ORF">HG537_0D00600</name>
</gene>
<keyword evidence="1" id="KW-0540">Nuclease</keyword>
<dbReference type="EMBL" id="CP059270">
    <property type="protein sequence ID" value="QLQ80060.1"/>
    <property type="molecule type" value="Genomic_DNA"/>
</dbReference>
<dbReference type="Pfam" id="PF00867">
    <property type="entry name" value="XPG_I"/>
    <property type="match status" value="1"/>
</dbReference>
<feature type="domain" description="XPG-I" evidence="4">
    <location>
        <begin position="157"/>
        <end position="230"/>
    </location>
</feature>
<feature type="region of interest" description="Disordered" evidence="3">
    <location>
        <begin position="592"/>
        <end position="635"/>
    </location>
</feature>
<reference evidence="6 7" key="1">
    <citation type="submission" date="2020-06" db="EMBL/GenBank/DDBJ databases">
        <title>The yeast mating-type switching endonuclease HO is a domesticated member of an unorthodox homing genetic element family.</title>
        <authorList>
            <person name="Coughlan A.Y."/>
            <person name="Lombardi L."/>
            <person name="Braun-Galleani S."/>
            <person name="Martos A.R."/>
            <person name="Galeote V."/>
            <person name="Bigey F."/>
            <person name="Dequin S."/>
            <person name="Byrne K.P."/>
            <person name="Wolfe K.H."/>
        </authorList>
    </citation>
    <scope>NUCLEOTIDE SEQUENCE [LARGE SCALE GENOMIC DNA]</scope>
    <source>
        <strain evidence="6 7">CBS2947</strain>
    </source>
</reference>
<dbReference type="Proteomes" id="UP000510647">
    <property type="component" value="Chromosome 4"/>
</dbReference>
<dbReference type="InterPro" id="IPR029060">
    <property type="entry name" value="PIN-like_dom_sf"/>
</dbReference>
<evidence type="ECO:0000256" key="3">
    <source>
        <dbReference type="SAM" id="MobiDB-lite"/>
    </source>
</evidence>
<sequence>MGVPQIWELLQPYIKDKRIPFRKLAGEFKKENGRSIRIAIDGYTWLFECGFITSSDSPQRYHGDGKINKAIVNLLHRLKELLSLDVSFIMVFDGNMKPWFKKNFRDECTSISKVLDEDFLIEWKRHERSHSERNYCLGQQPLDDMPEFMVVIKRTLEMMNISYIEACGEGEAQCAWLQKHGYVDYVLSNDSDTLIFGCDKMLRNYSKFMNDTGVTATGSNRPNVLRDAKEPFVTVVELDAIRRSAVERYEWWSLLFFSVLLGADYNQGVKGLGKTKAAKLAQLKDPDFSMEFRSIFEPLDCSSSSRSSRYYRFQKQLLDYCSQNSVKLFGRNYKALLGGEKMEGWPSETAVMCYFHPYLIPNLDVGVFKDKFVNMSENASYRRIDLEEVRTFLQQINPVGVTYFDRWFWGLMQESFILRYVLGIQDGTKDLLEISEEKAFFTHDEKFTYSCWKLRYNNFLHSFDDLHSRTAAQPARRSPSPPKSTSAKFQHSIWIPKQLLPETHILIKRYKEGIKTRRKTSPRKAPKYSPQKNTLDGFLSSHSSPVKDIDSITSVNIPVLQPLKRRLFVETDPEEDTDSDRETNDSSLIILGESRIDDNDGTRIFSLDDELTQDPDDESPLKKQHLQTKKDSRKP</sequence>
<dbReference type="AlphaFoldDB" id="A0A7H9HRS0"/>
<dbReference type="InterPro" id="IPR006085">
    <property type="entry name" value="XPG_DNA_repair_N"/>
</dbReference>
<dbReference type="GO" id="GO:0017108">
    <property type="term" value="F:5'-flap endonuclease activity"/>
    <property type="evidence" value="ECO:0007669"/>
    <property type="project" value="TreeGrafter"/>
</dbReference>
<dbReference type="GO" id="GO:0005737">
    <property type="term" value="C:cytoplasm"/>
    <property type="evidence" value="ECO:0007669"/>
    <property type="project" value="TreeGrafter"/>
</dbReference>
<evidence type="ECO:0008006" key="8">
    <source>
        <dbReference type="Google" id="ProtNLM"/>
    </source>
</evidence>
<feature type="compositionally biased region" description="Acidic residues" evidence="3">
    <location>
        <begin position="607"/>
        <end position="618"/>
    </location>
</feature>
<dbReference type="SMART" id="SM00484">
    <property type="entry name" value="XPGI"/>
    <property type="match status" value="1"/>
</dbReference>
<evidence type="ECO:0000256" key="1">
    <source>
        <dbReference type="ARBA" id="ARBA00022722"/>
    </source>
</evidence>
<dbReference type="GO" id="GO:0006281">
    <property type="term" value="P:DNA repair"/>
    <property type="evidence" value="ECO:0007669"/>
    <property type="project" value="UniProtKB-ARBA"/>
</dbReference>
<dbReference type="SUPFAM" id="SSF88723">
    <property type="entry name" value="PIN domain-like"/>
    <property type="match status" value="1"/>
</dbReference>
<feature type="compositionally biased region" description="Polar residues" evidence="3">
    <location>
        <begin position="530"/>
        <end position="540"/>
    </location>
</feature>
<dbReference type="PANTHER" id="PTHR11081:SF72">
    <property type="entry name" value="HOLLIDAY JUNCTION RESOLVASE YEN1"/>
    <property type="match status" value="1"/>
</dbReference>
<dbReference type="SUPFAM" id="SSF47807">
    <property type="entry name" value="5' to 3' exonuclease, C-terminal subdomain"/>
    <property type="match status" value="1"/>
</dbReference>
<accession>A0A7H9HRS0</accession>
<dbReference type="InterPro" id="IPR006086">
    <property type="entry name" value="XPG-I_dom"/>
</dbReference>
<evidence type="ECO:0000259" key="4">
    <source>
        <dbReference type="SMART" id="SM00484"/>
    </source>
</evidence>
<keyword evidence="2" id="KW-0378">Hydrolase</keyword>
<dbReference type="InterPro" id="IPR036279">
    <property type="entry name" value="5-3_exonuclease_C_sf"/>
</dbReference>
<dbReference type="OrthoDB" id="2959108at2759"/>
<evidence type="ECO:0000313" key="7">
    <source>
        <dbReference type="Proteomes" id="UP000510647"/>
    </source>
</evidence>
<keyword evidence="7" id="KW-1185">Reference proteome</keyword>
<dbReference type="CDD" id="cd09870">
    <property type="entry name" value="PIN_YEN1"/>
    <property type="match status" value="1"/>
</dbReference>
<dbReference type="Gene3D" id="3.40.50.1010">
    <property type="entry name" value="5'-nuclease"/>
    <property type="match status" value="1"/>
</dbReference>
<feature type="region of interest" description="Disordered" evidence="3">
    <location>
        <begin position="568"/>
        <end position="587"/>
    </location>
</feature>
<dbReference type="InterPro" id="IPR006084">
    <property type="entry name" value="XPG/Rad2"/>
</dbReference>
<proteinExistence type="predicted"/>
<dbReference type="GO" id="GO:0005634">
    <property type="term" value="C:nucleus"/>
    <property type="evidence" value="ECO:0007669"/>
    <property type="project" value="TreeGrafter"/>
</dbReference>
<evidence type="ECO:0000259" key="5">
    <source>
        <dbReference type="SMART" id="SM00485"/>
    </source>
</evidence>
<protein>
    <recommendedName>
        <fullName evidence="8">XPG-I domain-containing protein</fullName>
    </recommendedName>
</protein>
<organism evidence="6 7">
    <name type="scientific">Torulaspora globosa</name>
    <dbReference type="NCBI Taxonomy" id="48254"/>
    <lineage>
        <taxon>Eukaryota</taxon>
        <taxon>Fungi</taxon>
        <taxon>Dikarya</taxon>
        <taxon>Ascomycota</taxon>
        <taxon>Saccharomycotina</taxon>
        <taxon>Saccharomycetes</taxon>
        <taxon>Saccharomycetales</taxon>
        <taxon>Saccharomycetaceae</taxon>
        <taxon>Torulaspora</taxon>
    </lineage>
</organism>